<comment type="subunit">
    <text evidence="11">This enzyme consists of two polypeptide chains, which are synthesized in precursor form from a single polypeptide.</text>
</comment>
<dbReference type="UniPathway" id="UPA00204"/>
<accession>A0A069E5I4</accession>
<dbReference type="InterPro" id="IPR055262">
    <property type="entry name" value="GGT_CS"/>
</dbReference>
<dbReference type="PROSITE" id="PS51257">
    <property type="entry name" value="PROKAR_LIPOPROTEIN"/>
    <property type="match status" value="1"/>
</dbReference>
<evidence type="ECO:0000313" key="14">
    <source>
        <dbReference type="Proteomes" id="UP000027446"/>
    </source>
</evidence>
<dbReference type="PROSITE" id="PS00462">
    <property type="entry name" value="G_GLU_TRANSPEPTIDASE"/>
    <property type="match status" value="1"/>
</dbReference>
<feature type="chain" id="PRO_5001660720" description="Glutathione hydrolase proenzyme" evidence="12">
    <location>
        <begin position="23"/>
        <end position="610"/>
    </location>
</feature>
<keyword evidence="4 11" id="KW-0808">Transferase</keyword>
<evidence type="ECO:0000256" key="3">
    <source>
        <dbReference type="ARBA" id="ARBA00009381"/>
    </source>
</evidence>
<evidence type="ECO:0000256" key="11">
    <source>
        <dbReference type="RuleBase" id="RU368036"/>
    </source>
</evidence>
<evidence type="ECO:0000256" key="10">
    <source>
        <dbReference type="PIRSR" id="PIRSR600101-2"/>
    </source>
</evidence>
<dbReference type="InterPro" id="IPR043137">
    <property type="entry name" value="GGT_ssub_C"/>
</dbReference>
<dbReference type="InterPro" id="IPR051792">
    <property type="entry name" value="GGT_bact"/>
</dbReference>
<comment type="pathway">
    <text evidence="11">Sulfur metabolism; glutathione metabolism.</text>
</comment>
<reference evidence="13 14" key="1">
    <citation type="journal article" date="2014" name="Antonie Van Leeuwenhoek">
        <title>Hyphomonas beringensis sp. nov. and Hyphomonas chukchiensis sp. nov., isolated from surface seawater of the Bering Sea and Chukchi Sea.</title>
        <authorList>
            <person name="Li C."/>
            <person name="Lai Q."/>
            <person name="Li G."/>
            <person name="Dong C."/>
            <person name="Wang J."/>
            <person name="Liao Y."/>
            <person name="Shao Z."/>
        </authorList>
    </citation>
    <scope>NUCLEOTIDE SEQUENCE [LARGE SCALE GENOMIC DNA]</scope>
    <source>
        <strain evidence="13 14">MHS-3</strain>
    </source>
</reference>
<feature type="binding site" evidence="10">
    <location>
        <position position="514"/>
    </location>
    <ligand>
        <name>L-glutamate</name>
        <dbReference type="ChEBI" id="CHEBI:29985"/>
    </ligand>
</feature>
<dbReference type="RefSeq" id="WP_035569964.1">
    <property type="nucleotide sequence ID" value="NZ_ARYH01000001.1"/>
</dbReference>
<comment type="catalytic activity">
    <reaction evidence="2 11">
        <text>glutathione + H2O = L-cysteinylglycine + L-glutamate</text>
        <dbReference type="Rhea" id="RHEA:28807"/>
        <dbReference type="ChEBI" id="CHEBI:15377"/>
        <dbReference type="ChEBI" id="CHEBI:29985"/>
        <dbReference type="ChEBI" id="CHEBI:57925"/>
        <dbReference type="ChEBI" id="CHEBI:61694"/>
        <dbReference type="EC" id="3.4.19.13"/>
    </reaction>
</comment>
<dbReference type="Pfam" id="PF01019">
    <property type="entry name" value="G_glu_transpept"/>
    <property type="match status" value="1"/>
</dbReference>
<evidence type="ECO:0000256" key="9">
    <source>
        <dbReference type="PIRSR" id="PIRSR600101-1"/>
    </source>
</evidence>
<feature type="binding site" evidence="10">
    <location>
        <position position="130"/>
    </location>
    <ligand>
        <name>L-glutamate</name>
        <dbReference type="ChEBI" id="CHEBI:29985"/>
    </ligand>
</feature>
<evidence type="ECO:0000256" key="7">
    <source>
        <dbReference type="ARBA" id="ARBA00023315"/>
    </source>
</evidence>
<evidence type="ECO:0000313" key="13">
    <source>
        <dbReference type="EMBL" id="KCZ85194.1"/>
    </source>
</evidence>
<dbReference type="PANTHER" id="PTHR43199">
    <property type="entry name" value="GLUTATHIONE HYDROLASE"/>
    <property type="match status" value="1"/>
</dbReference>
<dbReference type="GO" id="GO:0103068">
    <property type="term" value="F:leukotriene C4 gamma-glutamyl transferase activity"/>
    <property type="evidence" value="ECO:0007669"/>
    <property type="project" value="UniProtKB-EC"/>
</dbReference>
<comment type="caution">
    <text evidence="13">The sequence shown here is derived from an EMBL/GenBank/DDBJ whole genome shotgun (WGS) entry which is preliminary data.</text>
</comment>
<evidence type="ECO:0000256" key="8">
    <source>
        <dbReference type="ARBA" id="ARBA00047417"/>
    </source>
</evidence>
<comment type="catalytic activity">
    <reaction evidence="8 11">
        <text>an N-terminal (5-L-glutamyl)-[peptide] + an alpha-amino acid = 5-L-glutamyl amino acid + an N-terminal L-alpha-aminoacyl-[peptide]</text>
        <dbReference type="Rhea" id="RHEA:23904"/>
        <dbReference type="Rhea" id="RHEA-COMP:9780"/>
        <dbReference type="Rhea" id="RHEA-COMP:9795"/>
        <dbReference type="ChEBI" id="CHEBI:77644"/>
        <dbReference type="ChEBI" id="CHEBI:78597"/>
        <dbReference type="ChEBI" id="CHEBI:78599"/>
        <dbReference type="ChEBI" id="CHEBI:78608"/>
        <dbReference type="EC" id="2.3.2.2"/>
    </reaction>
</comment>
<keyword evidence="6 11" id="KW-0865">Zymogen</keyword>
<evidence type="ECO:0000256" key="6">
    <source>
        <dbReference type="ARBA" id="ARBA00023145"/>
    </source>
</evidence>
<keyword evidence="14" id="KW-1185">Reference proteome</keyword>
<comment type="catalytic activity">
    <reaction evidence="1 11">
        <text>an S-substituted glutathione + H2O = an S-substituted L-cysteinylglycine + L-glutamate</text>
        <dbReference type="Rhea" id="RHEA:59468"/>
        <dbReference type="ChEBI" id="CHEBI:15377"/>
        <dbReference type="ChEBI" id="CHEBI:29985"/>
        <dbReference type="ChEBI" id="CHEBI:90779"/>
        <dbReference type="ChEBI" id="CHEBI:143103"/>
        <dbReference type="EC" id="3.4.19.13"/>
    </reaction>
</comment>
<dbReference type="GO" id="GO:0006751">
    <property type="term" value="P:glutathione catabolic process"/>
    <property type="evidence" value="ECO:0007669"/>
    <property type="project" value="UniProtKB-UniRule"/>
</dbReference>
<evidence type="ECO:0000256" key="12">
    <source>
        <dbReference type="SAM" id="SignalP"/>
    </source>
</evidence>
<dbReference type="EC" id="2.3.2.2" evidence="11"/>
<feature type="signal peptide" evidence="12">
    <location>
        <begin position="1"/>
        <end position="22"/>
    </location>
</feature>
<keyword evidence="5 11" id="KW-0378">Hydrolase</keyword>
<evidence type="ECO:0000256" key="1">
    <source>
        <dbReference type="ARBA" id="ARBA00001049"/>
    </source>
</evidence>
<dbReference type="PATRIC" id="fig|1280949.3.peg.1201"/>
<dbReference type="Gene3D" id="3.60.20.40">
    <property type="match status" value="1"/>
</dbReference>
<dbReference type="PANTHER" id="PTHR43199:SF1">
    <property type="entry name" value="GLUTATHIONE HYDROLASE PROENZYME"/>
    <property type="match status" value="1"/>
</dbReference>
<dbReference type="PRINTS" id="PR01210">
    <property type="entry name" value="GGTRANSPTASE"/>
</dbReference>
<dbReference type="OrthoDB" id="9781342at2"/>
<organism evidence="13 14">
    <name type="scientific">Hyphomonas adhaerens MHS-3</name>
    <dbReference type="NCBI Taxonomy" id="1280949"/>
    <lineage>
        <taxon>Bacteria</taxon>
        <taxon>Pseudomonadati</taxon>
        <taxon>Pseudomonadota</taxon>
        <taxon>Alphaproteobacteria</taxon>
        <taxon>Hyphomonadales</taxon>
        <taxon>Hyphomonadaceae</taxon>
        <taxon>Hyphomonas</taxon>
    </lineage>
</organism>
<feature type="active site" description="Nucleophile" evidence="9">
    <location>
        <position position="427"/>
    </location>
</feature>
<dbReference type="SUPFAM" id="SSF56235">
    <property type="entry name" value="N-terminal nucleophile aminohydrolases (Ntn hydrolases)"/>
    <property type="match status" value="1"/>
</dbReference>
<sequence>MKIARPLLAAPFLAAFLLSACAAPDGKQDVSVSDAAQSAADAAATEALEAEVEVADETEWTKGAMVAAANPEAVEAGLEILREGGTAVDAAIAVHAALGLVEPESSGIGGGGFMVYYDHASGDVTVFDGRERAPAAATPEYFMQDGEVMDFFSSWQSGRSVGVPGAVALYKSAHDAAGKLDWEDLFQPAITLAEDGFVVERKLAATLASDRLQQYVRLDDLPDSAAYFYPDGAPLAEGSIKTNPAYAETLKRIATEGPSAFYSGEIAESIAYAVSHDPSLPGAMTVEDLANYEVAVRPALCGVEPDGYKVCSAPPPSSGGVTQNMILGLYDRLKPTSEEEATEEGFLKAFVDAQRLSYADRDHYVADADFVPVPAAELIDPIYLDVRATEAFAPDEHATPGDPGIALGRGPMRQMWGEDPTEHHPGTTHFSIIDPYGNAVSMTMTVEAAFGNSVMVHGFMLNNQLTDFSREPTKGGKPVANAVAGNKRPRSSMSPTVVFDPDGDLFMVTGSPGGNSIVAYVAKTLVGVLEWGKSAQESIDLPNIIARGDVVGVEVDRDGGPEAAEALREMGYNVEERQGENSGLHVIIVREDGLEGGADPRRDGVALALE</sequence>
<proteinExistence type="inferred from homology"/>
<feature type="binding site" evidence="10">
    <location>
        <begin position="491"/>
        <end position="492"/>
    </location>
    <ligand>
        <name>L-glutamate</name>
        <dbReference type="ChEBI" id="CHEBI:29985"/>
    </ligand>
</feature>
<comment type="PTM">
    <text evidence="11">Cleaved by autocatalysis into a large and a small subunit.</text>
</comment>
<dbReference type="InterPro" id="IPR043138">
    <property type="entry name" value="GGT_lsub"/>
</dbReference>
<protein>
    <recommendedName>
        <fullName evidence="11">Glutathione hydrolase proenzyme</fullName>
        <ecNumber evidence="11">2.3.2.2</ecNumber>
        <ecNumber evidence="11">3.4.19.13</ecNumber>
    </recommendedName>
    <component>
        <recommendedName>
            <fullName evidence="11">Glutathione hydrolase large chain</fullName>
        </recommendedName>
    </component>
    <component>
        <recommendedName>
            <fullName evidence="11">Glutathione hydrolase small chain</fullName>
        </recommendedName>
    </component>
</protein>
<keyword evidence="12" id="KW-0732">Signal</keyword>
<keyword evidence="7 11" id="KW-0012">Acyltransferase</keyword>
<evidence type="ECO:0000256" key="2">
    <source>
        <dbReference type="ARBA" id="ARBA00001089"/>
    </source>
</evidence>
<dbReference type="GO" id="GO:0006750">
    <property type="term" value="P:glutathione biosynthetic process"/>
    <property type="evidence" value="ECO:0007669"/>
    <property type="project" value="UniProtKB-KW"/>
</dbReference>
<dbReference type="EC" id="3.4.19.13" evidence="11"/>
<dbReference type="NCBIfam" id="TIGR00066">
    <property type="entry name" value="g_glut_trans"/>
    <property type="match status" value="1"/>
</dbReference>
<dbReference type="AlphaFoldDB" id="A0A069E5I4"/>
<dbReference type="eggNOG" id="COG0405">
    <property type="taxonomic scope" value="Bacteria"/>
</dbReference>
<feature type="binding site" evidence="10">
    <location>
        <position position="467"/>
    </location>
    <ligand>
        <name>L-glutamate</name>
        <dbReference type="ChEBI" id="CHEBI:29985"/>
    </ligand>
</feature>
<evidence type="ECO:0000256" key="4">
    <source>
        <dbReference type="ARBA" id="ARBA00022679"/>
    </source>
</evidence>
<dbReference type="EMBL" id="ARYH01000001">
    <property type="protein sequence ID" value="KCZ85194.1"/>
    <property type="molecule type" value="Genomic_DNA"/>
</dbReference>
<gene>
    <name evidence="13" type="ORF">HAD_05915</name>
</gene>
<keyword evidence="11" id="KW-0317">Glutathione biosynthesis</keyword>
<dbReference type="InterPro" id="IPR029055">
    <property type="entry name" value="Ntn_hydrolases_N"/>
</dbReference>
<dbReference type="GO" id="GO:0036374">
    <property type="term" value="F:glutathione hydrolase activity"/>
    <property type="evidence" value="ECO:0007669"/>
    <property type="project" value="UniProtKB-UniRule"/>
</dbReference>
<dbReference type="InterPro" id="IPR000101">
    <property type="entry name" value="GGT_peptidase"/>
</dbReference>
<evidence type="ECO:0000256" key="5">
    <source>
        <dbReference type="ARBA" id="ARBA00022801"/>
    </source>
</evidence>
<dbReference type="Proteomes" id="UP000027446">
    <property type="component" value="Unassembled WGS sequence"/>
</dbReference>
<comment type="similarity">
    <text evidence="3 11">Belongs to the gamma-glutamyltransferase family.</text>
</comment>
<dbReference type="Gene3D" id="1.10.246.130">
    <property type="match status" value="1"/>
</dbReference>
<dbReference type="STRING" id="1280949.HAD_05915"/>
<name>A0A069E5I4_9PROT</name>